<dbReference type="SUPFAM" id="SSF53850">
    <property type="entry name" value="Periplasmic binding protein-like II"/>
    <property type="match status" value="1"/>
</dbReference>
<dbReference type="PROSITE" id="PS51257">
    <property type="entry name" value="PROKAR_LIPOPROTEIN"/>
    <property type="match status" value="1"/>
</dbReference>
<name>A0A7W7N1I0_9CAUL</name>
<feature type="signal peptide" evidence="1">
    <location>
        <begin position="1"/>
        <end position="26"/>
    </location>
</feature>
<dbReference type="RefSeq" id="WP_260398253.1">
    <property type="nucleotide sequence ID" value="NZ_JACHKY010000001.1"/>
</dbReference>
<dbReference type="GO" id="GO:0009228">
    <property type="term" value="P:thiamine biosynthetic process"/>
    <property type="evidence" value="ECO:0007669"/>
    <property type="project" value="InterPro"/>
</dbReference>
<gene>
    <name evidence="3" type="ORF">HNP32_000022</name>
</gene>
<dbReference type="Proteomes" id="UP000539957">
    <property type="component" value="Unassembled WGS sequence"/>
</dbReference>
<accession>A0A7W7N1I0</accession>
<evidence type="ECO:0000259" key="2">
    <source>
        <dbReference type="Pfam" id="PF09084"/>
    </source>
</evidence>
<comment type="caution">
    <text evidence="3">The sequence shown here is derived from an EMBL/GenBank/DDBJ whole genome shotgun (WGS) entry which is preliminary data.</text>
</comment>
<dbReference type="Gene3D" id="3.40.190.10">
    <property type="entry name" value="Periplasmic binding protein-like II"/>
    <property type="match status" value="2"/>
</dbReference>
<feature type="chain" id="PRO_5031196417" evidence="1">
    <location>
        <begin position="27"/>
        <end position="342"/>
    </location>
</feature>
<feature type="domain" description="SsuA/THI5-like" evidence="2">
    <location>
        <begin position="53"/>
        <end position="257"/>
    </location>
</feature>
<dbReference type="InterPro" id="IPR006311">
    <property type="entry name" value="TAT_signal"/>
</dbReference>
<dbReference type="PANTHER" id="PTHR31528:SF3">
    <property type="entry name" value="THIAMINE BIOSYNTHESIS PROTEIN HI_0357-RELATED"/>
    <property type="match status" value="1"/>
</dbReference>
<sequence length="342" mass="36548">MTFDRLSRRNLLLGAAGLTAAGALSACGRTEATVDEAGRVRLRLAAGGPVTAAHGGFYQAIATGTYERRGLNVEILTGAAGADIPALLAASAVELAVGVDSFAPMRLIADRAPVKAVAAFLQKDPVVLMARPDQPLEALSALRDRTILMSPADQAGFWNWLQTRFELTADQARPGTPEDNLKAFRDDPKAVLVGRLTAGDPTLIAREAGFTPRVLIPADDGYPSYSSLVLAPNAFARDNAKALRDFIAASVEGWRDYVHGDGSKADTLIRRANPDLNQRLLNAVRESLRTEAVVDGGDAALYGLGTMTAERWQAFAEQTEDAYPSAPDWREAFTVQYLPGRG</sequence>
<reference evidence="3 4" key="1">
    <citation type="submission" date="2020-08" db="EMBL/GenBank/DDBJ databases">
        <title>Functional genomics of gut bacteria from endangered species of beetles.</title>
        <authorList>
            <person name="Carlos-Shanley C."/>
        </authorList>
    </citation>
    <scope>NUCLEOTIDE SEQUENCE [LARGE SCALE GENOMIC DNA]</scope>
    <source>
        <strain evidence="3 4">S00123</strain>
    </source>
</reference>
<dbReference type="AlphaFoldDB" id="A0A7W7N1I0"/>
<protein>
    <submittedName>
        <fullName evidence="3">NitT/TauT family transport system substrate-binding protein</fullName>
    </submittedName>
</protein>
<keyword evidence="1" id="KW-0732">Signal</keyword>
<proteinExistence type="predicted"/>
<dbReference type="EMBL" id="JACHKY010000001">
    <property type="protein sequence ID" value="MBB4796308.1"/>
    <property type="molecule type" value="Genomic_DNA"/>
</dbReference>
<dbReference type="InterPro" id="IPR015168">
    <property type="entry name" value="SsuA/THI5"/>
</dbReference>
<organism evidence="3 4">
    <name type="scientific">Brevundimonas bullata</name>
    <dbReference type="NCBI Taxonomy" id="13160"/>
    <lineage>
        <taxon>Bacteria</taxon>
        <taxon>Pseudomonadati</taxon>
        <taxon>Pseudomonadota</taxon>
        <taxon>Alphaproteobacteria</taxon>
        <taxon>Caulobacterales</taxon>
        <taxon>Caulobacteraceae</taxon>
        <taxon>Brevundimonas</taxon>
    </lineage>
</organism>
<keyword evidence="4" id="KW-1185">Reference proteome</keyword>
<evidence type="ECO:0000313" key="3">
    <source>
        <dbReference type="EMBL" id="MBB4796308.1"/>
    </source>
</evidence>
<evidence type="ECO:0000256" key="1">
    <source>
        <dbReference type="SAM" id="SignalP"/>
    </source>
</evidence>
<dbReference type="Pfam" id="PF09084">
    <property type="entry name" value="NMT1"/>
    <property type="match status" value="1"/>
</dbReference>
<dbReference type="PANTHER" id="PTHR31528">
    <property type="entry name" value="4-AMINO-5-HYDROXYMETHYL-2-METHYLPYRIMIDINE PHOSPHATE SYNTHASE THI11-RELATED"/>
    <property type="match status" value="1"/>
</dbReference>
<dbReference type="PROSITE" id="PS51318">
    <property type="entry name" value="TAT"/>
    <property type="match status" value="1"/>
</dbReference>
<evidence type="ECO:0000313" key="4">
    <source>
        <dbReference type="Proteomes" id="UP000539957"/>
    </source>
</evidence>
<dbReference type="InterPro" id="IPR027939">
    <property type="entry name" value="NMT1/THI5"/>
</dbReference>